<feature type="transmembrane region" description="Helical" evidence="6">
    <location>
        <begin position="268"/>
        <end position="286"/>
    </location>
</feature>
<evidence type="ECO:0000256" key="3">
    <source>
        <dbReference type="ARBA" id="ARBA00022692"/>
    </source>
</evidence>
<keyword evidence="3 6" id="KW-0812">Transmembrane</keyword>
<feature type="transmembrane region" description="Helical" evidence="6">
    <location>
        <begin position="186"/>
        <end position="206"/>
    </location>
</feature>
<dbReference type="RefSeq" id="WP_106474123.1">
    <property type="nucleotide sequence ID" value="NZ_CP027665.1"/>
</dbReference>
<comment type="similarity">
    <text evidence="2">Belongs to the drug/metabolite transporter (DMT) superfamily. 10 TMS drug/metabolite exporter (DME) (TC 2.A.7.3) family.</text>
</comment>
<dbReference type="PANTHER" id="PTHR22911">
    <property type="entry name" value="ACYL-MALONYL CONDENSING ENZYME-RELATED"/>
    <property type="match status" value="1"/>
</dbReference>
<dbReference type="AlphaFoldDB" id="A0A2S0MVA0"/>
<keyword evidence="9" id="KW-1185">Reference proteome</keyword>
<dbReference type="SUPFAM" id="SSF103481">
    <property type="entry name" value="Multidrug resistance efflux transporter EmrE"/>
    <property type="match status" value="2"/>
</dbReference>
<dbReference type="Pfam" id="PF00892">
    <property type="entry name" value="EamA"/>
    <property type="match status" value="2"/>
</dbReference>
<dbReference type="InterPro" id="IPR000620">
    <property type="entry name" value="EamA_dom"/>
</dbReference>
<dbReference type="InterPro" id="IPR037185">
    <property type="entry name" value="EmrE-like"/>
</dbReference>
<feature type="transmembrane region" description="Helical" evidence="6">
    <location>
        <begin position="153"/>
        <end position="174"/>
    </location>
</feature>
<reference evidence="9" key="1">
    <citation type="submission" date="2018-03" db="EMBL/GenBank/DDBJ databases">
        <title>Genomic analysis of the strain SH-1 isolated from shrimp intestine.</title>
        <authorList>
            <person name="Kim Y.-S."/>
            <person name="Kim S.-E."/>
            <person name="Kim K.-H."/>
        </authorList>
    </citation>
    <scope>NUCLEOTIDE SEQUENCE [LARGE SCALE GENOMIC DNA]</scope>
    <source>
        <strain evidence="9">SH-1</strain>
    </source>
</reference>
<name>A0A2S0MVA0_9RHOB</name>
<feature type="domain" description="EamA" evidence="7">
    <location>
        <begin position="12"/>
        <end position="146"/>
    </location>
</feature>
<evidence type="ECO:0000256" key="1">
    <source>
        <dbReference type="ARBA" id="ARBA00004141"/>
    </source>
</evidence>
<evidence type="ECO:0000313" key="8">
    <source>
        <dbReference type="EMBL" id="AVO39819.1"/>
    </source>
</evidence>
<dbReference type="PANTHER" id="PTHR22911:SF6">
    <property type="entry name" value="SOLUTE CARRIER FAMILY 35 MEMBER G1"/>
    <property type="match status" value="1"/>
</dbReference>
<sequence length="308" mass="31809">MFTPRTPNPAIAALMVTAATAFIAGTTLLAKAIGTGALGTPLNPLQISQGRFLFAFVLVAGATGILRPALGNIRWRMHLARTAFGWAGVTLMFASVAFIPMADATAISFLNPVFAMMLAIPLLGEKVGPVRWAAAAIAMSGALILLRPTPESFQPAAMLALCAAAAMGMELIFIKKLSGREPVLQILLINNGIGLCIATAAVLPVWQPPTPAQWAALAGIGALMAAAQVLYVNALARADASFVAPFSYAALIFAALYDLAVFGAVPDAVSAAGAAVILAGALLLAWREARARTPIPPGSGQDQRREAL</sequence>
<feature type="domain" description="EamA" evidence="7">
    <location>
        <begin position="156"/>
        <end position="285"/>
    </location>
</feature>
<keyword evidence="5 6" id="KW-0472">Membrane</keyword>
<gene>
    <name evidence="8" type="ORF">C6Y53_14210</name>
</gene>
<dbReference type="GO" id="GO:0016020">
    <property type="term" value="C:membrane"/>
    <property type="evidence" value="ECO:0007669"/>
    <property type="project" value="UniProtKB-SubCell"/>
</dbReference>
<accession>A0A2S0MVA0</accession>
<evidence type="ECO:0000313" key="9">
    <source>
        <dbReference type="Proteomes" id="UP000237655"/>
    </source>
</evidence>
<proteinExistence type="inferred from homology"/>
<protein>
    <submittedName>
        <fullName evidence="8">DMT family transporter</fullName>
    </submittedName>
</protein>
<dbReference type="Proteomes" id="UP000237655">
    <property type="component" value="Chromosome"/>
</dbReference>
<keyword evidence="4 6" id="KW-1133">Transmembrane helix</keyword>
<feature type="transmembrane region" description="Helical" evidence="6">
    <location>
        <begin position="130"/>
        <end position="147"/>
    </location>
</feature>
<comment type="subcellular location">
    <subcellularLocation>
        <location evidence="1">Membrane</location>
        <topology evidence="1">Multi-pass membrane protein</topology>
    </subcellularLocation>
</comment>
<evidence type="ECO:0000256" key="2">
    <source>
        <dbReference type="ARBA" id="ARBA00009853"/>
    </source>
</evidence>
<feature type="transmembrane region" description="Helical" evidence="6">
    <location>
        <begin position="82"/>
        <end position="99"/>
    </location>
</feature>
<feature type="transmembrane region" description="Helical" evidence="6">
    <location>
        <begin position="12"/>
        <end position="32"/>
    </location>
</feature>
<feature type="transmembrane region" description="Helical" evidence="6">
    <location>
        <begin position="242"/>
        <end position="262"/>
    </location>
</feature>
<evidence type="ECO:0000259" key="7">
    <source>
        <dbReference type="Pfam" id="PF00892"/>
    </source>
</evidence>
<dbReference type="EMBL" id="CP027665">
    <property type="protein sequence ID" value="AVO39819.1"/>
    <property type="molecule type" value="Genomic_DNA"/>
</dbReference>
<feature type="transmembrane region" description="Helical" evidence="6">
    <location>
        <begin position="105"/>
        <end position="123"/>
    </location>
</feature>
<feature type="transmembrane region" description="Helical" evidence="6">
    <location>
        <begin position="52"/>
        <end position="70"/>
    </location>
</feature>
<organism evidence="8 9">
    <name type="scientific">Pukyongiella litopenaei</name>
    <dbReference type="NCBI Taxonomy" id="2605946"/>
    <lineage>
        <taxon>Bacteria</taxon>
        <taxon>Pseudomonadati</taxon>
        <taxon>Pseudomonadota</taxon>
        <taxon>Alphaproteobacteria</taxon>
        <taxon>Rhodobacterales</taxon>
        <taxon>Paracoccaceae</taxon>
        <taxon>Pukyongiella</taxon>
    </lineage>
</organism>
<evidence type="ECO:0000256" key="5">
    <source>
        <dbReference type="ARBA" id="ARBA00023136"/>
    </source>
</evidence>
<dbReference type="KEGG" id="thas:C6Y53_14210"/>
<evidence type="ECO:0000256" key="4">
    <source>
        <dbReference type="ARBA" id="ARBA00022989"/>
    </source>
</evidence>
<evidence type="ECO:0000256" key="6">
    <source>
        <dbReference type="SAM" id="Phobius"/>
    </source>
</evidence>
<feature type="transmembrane region" description="Helical" evidence="6">
    <location>
        <begin position="212"/>
        <end position="235"/>
    </location>
</feature>